<comment type="cofactor">
    <cofactor evidence="5">
        <name>Zn(2+)</name>
        <dbReference type="ChEBI" id="CHEBI:29105"/>
    </cofactor>
    <text evidence="5">Binds 1 zinc ion per subunit.</text>
</comment>
<comment type="function">
    <text evidence="5">Transforms N(2)-succinylglutamate into succinate and glutamate.</text>
</comment>
<feature type="domain" description="AstE/AspA barrel-sandwich hybrid" evidence="7">
    <location>
        <begin position="249"/>
        <end position="322"/>
    </location>
</feature>
<name>A0A4V2DB14_9GAMM</name>
<evidence type="ECO:0000313" key="9">
    <source>
        <dbReference type="EMBL" id="RZF53603.1"/>
    </source>
</evidence>
<keyword evidence="2 5" id="KW-0479">Metal-binding</keyword>
<dbReference type="RefSeq" id="WP_130161687.1">
    <property type="nucleotide sequence ID" value="NZ_SGIM01000004.1"/>
</dbReference>
<dbReference type="PANTHER" id="PTHR15162">
    <property type="entry name" value="ASPARTOACYLASE"/>
    <property type="match status" value="1"/>
</dbReference>
<dbReference type="Pfam" id="PF04952">
    <property type="entry name" value="AstE_AspA_hybrid"/>
    <property type="match status" value="1"/>
</dbReference>
<comment type="pathway">
    <text evidence="5">Amino-acid degradation; L-arginine degradation via AST pathway; L-glutamate and succinate from L-arginine: step 5/5.</text>
</comment>
<dbReference type="EMBL" id="SGIM01000004">
    <property type="protein sequence ID" value="RZF53603.1"/>
    <property type="molecule type" value="Genomic_DNA"/>
</dbReference>
<dbReference type="Proteomes" id="UP000292110">
    <property type="component" value="Unassembled WGS sequence"/>
</dbReference>
<gene>
    <name evidence="5 9" type="primary">astE</name>
    <name evidence="9" type="ORF">EXE30_06400</name>
</gene>
<dbReference type="InterPro" id="IPR055438">
    <property type="entry name" value="AstE_AspA_cat"/>
</dbReference>
<reference evidence="9 10" key="1">
    <citation type="submission" date="2019-02" db="EMBL/GenBank/DDBJ databases">
        <title>The draft genome of Acinetobacter halotolerans strain JCM 31009.</title>
        <authorList>
            <person name="Qin J."/>
            <person name="Feng Y."/>
            <person name="Nemec A."/>
            <person name="Zong Z."/>
        </authorList>
    </citation>
    <scope>NUCLEOTIDE SEQUENCE [LARGE SCALE GENOMIC DNA]</scope>
    <source>
        <strain evidence="9 10">JCM 31009</strain>
    </source>
</reference>
<feature type="binding site" evidence="5">
    <location>
        <position position="148"/>
    </location>
    <ligand>
        <name>Zn(2+)</name>
        <dbReference type="ChEBI" id="CHEBI:29105"/>
    </ligand>
</feature>
<feature type="binding site" evidence="5">
    <location>
        <position position="56"/>
    </location>
    <ligand>
        <name>Zn(2+)</name>
        <dbReference type="ChEBI" id="CHEBI:29105"/>
    </ligand>
</feature>
<dbReference type="UniPathway" id="UPA00185">
    <property type="reaction ID" value="UER00283"/>
</dbReference>
<protein>
    <recommendedName>
        <fullName evidence="5 6">Succinylglutamate desuccinylase</fullName>
        <ecNumber evidence="5 6">3.5.1.96</ecNumber>
    </recommendedName>
</protein>
<evidence type="ECO:0000313" key="10">
    <source>
        <dbReference type="Proteomes" id="UP000292110"/>
    </source>
</evidence>
<dbReference type="InterPro" id="IPR050178">
    <property type="entry name" value="AspA/AstE_fam"/>
</dbReference>
<dbReference type="InterPro" id="IPR007036">
    <property type="entry name" value="Aste_AspA_hybrid_dom"/>
</dbReference>
<dbReference type="Pfam" id="PF24827">
    <property type="entry name" value="AstE_AspA_cat"/>
    <property type="match status" value="1"/>
</dbReference>
<feature type="binding site" evidence="5">
    <location>
        <position position="53"/>
    </location>
    <ligand>
        <name>Zn(2+)</name>
        <dbReference type="ChEBI" id="CHEBI:29105"/>
    </ligand>
</feature>
<evidence type="ECO:0000256" key="5">
    <source>
        <dbReference type="HAMAP-Rule" id="MF_00767"/>
    </source>
</evidence>
<comment type="catalytic activity">
    <reaction evidence="5">
        <text>N-succinyl-L-glutamate + H2O = L-glutamate + succinate</text>
        <dbReference type="Rhea" id="RHEA:15169"/>
        <dbReference type="ChEBI" id="CHEBI:15377"/>
        <dbReference type="ChEBI" id="CHEBI:29985"/>
        <dbReference type="ChEBI" id="CHEBI:30031"/>
        <dbReference type="ChEBI" id="CHEBI:58763"/>
        <dbReference type="EC" id="3.5.1.96"/>
    </reaction>
</comment>
<feature type="active site" evidence="5">
    <location>
        <position position="211"/>
    </location>
</feature>
<dbReference type="EC" id="3.5.1.96" evidence="5 6"/>
<dbReference type="Gene3D" id="3.40.630.10">
    <property type="entry name" value="Zn peptidases"/>
    <property type="match status" value="1"/>
</dbReference>
<keyword evidence="3 5" id="KW-0378">Hydrolase</keyword>
<evidence type="ECO:0000259" key="8">
    <source>
        <dbReference type="Pfam" id="PF24827"/>
    </source>
</evidence>
<evidence type="ECO:0000259" key="7">
    <source>
        <dbReference type="Pfam" id="PF04952"/>
    </source>
</evidence>
<sequence length="324" mass="36307">MLDLLTLTLEQQTPEQTQGETADFTWQWLAEGLLQCTPKSSYSKTMVLSAGIHGNETAPIELLANIIKDLFTQRLTLGARVLFVLGNPEAIRQGVRYLENDMNRMFCGAYQHLTPDRETYRAAQLEQMTAQFFAQSHPDAARYHYDLHTAIRSSLLPVFALFPYQVQAYDDFLIQSLNAADLDALVYHNAAGKTFTHFTAETFQAASSTLELGKAKPFGQNELSEFAAIDQVLRAVLSGQALPVRQKPSIRQFKVVDSILKQSEDFQLKLNADAPNFSRFEKGELIATQHAGNTVVDDQQVWILFPNPNVKIGLRAGLILKEIE</sequence>
<dbReference type="PANTHER" id="PTHR15162:SF7">
    <property type="entry name" value="SUCCINYLGLUTAMATE DESUCCINYLASE"/>
    <property type="match status" value="1"/>
</dbReference>
<evidence type="ECO:0000256" key="4">
    <source>
        <dbReference type="ARBA" id="ARBA00022833"/>
    </source>
</evidence>
<dbReference type="InterPro" id="IPR016681">
    <property type="entry name" value="SuccinylGlu_desuccinylase"/>
</dbReference>
<dbReference type="GO" id="GO:0009017">
    <property type="term" value="F:succinylglutamate desuccinylase activity"/>
    <property type="evidence" value="ECO:0007669"/>
    <property type="project" value="UniProtKB-UniRule"/>
</dbReference>
<evidence type="ECO:0000256" key="3">
    <source>
        <dbReference type="ARBA" id="ARBA00022801"/>
    </source>
</evidence>
<dbReference type="AlphaFoldDB" id="A0A4V2DB14"/>
<dbReference type="GO" id="GO:0016788">
    <property type="term" value="F:hydrolase activity, acting on ester bonds"/>
    <property type="evidence" value="ECO:0007669"/>
    <property type="project" value="UniProtKB-UniRule"/>
</dbReference>
<dbReference type="PIRSF" id="PIRSF017020">
    <property type="entry name" value="AstE"/>
    <property type="match status" value="1"/>
</dbReference>
<dbReference type="NCBIfam" id="NF003706">
    <property type="entry name" value="PRK05324.1"/>
    <property type="match status" value="1"/>
</dbReference>
<keyword evidence="10" id="KW-1185">Reference proteome</keyword>
<evidence type="ECO:0000256" key="2">
    <source>
        <dbReference type="ARBA" id="ARBA00022723"/>
    </source>
</evidence>
<evidence type="ECO:0000256" key="6">
    <source>
        <dbReference type="NCBIfam" id="TIGR03242"/>
    </source>
</evidence>
<keyword evidence="1 5" id="KW-0056">Arginine metabolism</keyword>
<dbReference type="CDD" id="cd03855">
    <property type="entry name" value="M14_ASTE"/>
    <property type="match status" value="1"/>
</dbReference>
<organism evidence="9 10">
    <name type="scientific">Acinetobacter halotolerans</name>
    <dbReference type="NCBI Taxonomy" id="1752076"/>
    <lineage>
        <taxon>Bacteria</taxon>
        <taxon>Pseudomonadati</taxon>
        <taxon>Pseudomonadota</taxon>
        <taxon>Gammaproteobacteria</taxon>
        <taxon>Moraxellales</taxon>
        <taxon>Moraxellaceae</taxon>
        <taxon>Acinetobacter</taxon>
    </lineage>
</organism>
<accession>A0A4V2DB14</accession>
<dbReference type="GO" id="GO:0019545">
    <property type="term" value="P:L-arginine catabolic process to succinate"/>
    <property type="evidence" value="ECO:0007669"/>
    <property type="project" value="UniProtKB-UniRule"/>
</dbReference>
<comment type="caution">
    <text evidence="9">The sequence shown here is derived from an EMBL/GenBank/DDBJ whole genome shotgun (WGS) entry which is preliminary data.</text>
</comment>
<evidence type="ECO:0000256" key="1">
    <source>
        <dbReference type="ARBA" id="ARBA00022503"/>
    </source>
</evidence>
<dbReference type="NCBIfam" id="TIGR03242">
    <property type="entry name" value="arg_catab_astE"/>
    <property type="match status" value="1"/>
</dbReference>
<dbReference type="SUPFAM" id="SSF53187">
    <property type="entry name" value="Zn-dependent exopeptidases"/>
    <property type="match status" value="1"/>
</dbReference>
<proteinExistence type="inferred from homology"/>
<dbReference type="GO" id="GO:0008270">
    <property type="term" value="F:zinc ion binding"/>
    <property type="evidence" value="ECO:0007669"/>
    <property type="project" value="UniProtKB-UniRule"/>
</dbReference>
<feature type="domain" description="Succinylglutamate desuccinylase/Aspartoacylase catalytic" evidence="8">
    <location>
        <begin position="44"/>
        <end position="234"/>
    </location>
</feature>
<comment type="similarity">
    <text evidence="5">Belongs to the AspA/AstE family. Succinylglutamate desuccinylase subfamily.</text>
</comment>
<keyword evidence="4 5" id="KW-0862">Zinc</keyword>
<dbReference type="GO" id="GO:0019544">
    <property type="term" value="P:L-arginine catabolic process to L-glutamate"/>
    <property type="evidence" value="ECO:0007669"/>
    <property type="project" value="UniProtKB-UniRule"/>
</dbReference>
<dbReference type="HAMAP" id="MF_00767">
    <property type="entry name" value="Arg_catab_AstE"/>
    <property type="match status" value="1"/>
</dbReference>